<evidence type="ECO:0000313" key="1">
    <source>
        <dbReference type="EMBL" id="JAH60337.1"/>
    </source>
</evidence>
<reference evidence="1" key="1">
    <citation type="submission" date="2014-11" db="EMBL/GenBank/DDBJ databases">
        <authorList>
            <person name="Amaro Gonzalez C."/>
        </authorList>
    </citation>
    <scope>NUCLEOTIDE SEQUENCE</scope>
</reference>
<sequence length="28" mass="3158">MCPSVRFKTTACINHVTGEKNTNTKQTF</sequence>
<organism evidence="1">
    <name type="scientific">Anguilla anguilla</name>
    <name type="common">European freshwater eel</name>
    <name type="synonym">Muraena anguilla</name>
    <dbReference type="NCBI Taxonomy" id="7936"/>
    <lineage>
        <taxon>Eukaryota</taxon>
        <taxon>Metazoa</taxon>
        <taxon>Chordata</taxon>
        <taxon>Craniata</taxon>
        <taxon>Vertebrata</taxon>
        <taxon>Euteleostomi</taxon>
        <taxon>Actinopterygii</taxon>
        <taxon>Neopterygii</taxon>
        <taxon>Teleostei</taxon>
        <taxon>Anguilliformes</taxon>
        <taxon>Anguillidae</taxon>
        <taxon>Anguilla</taxon>
    </lineage>
</organism>
<protein>
    <submittedName>
        <fullName evidence="1">Uncharacterized protein</fullName>
    </submittedName>
</protein>
<dbReference type="AlphaFoldDB" id="A0A0E9U3M7"/>
<name>A0A0E9U3M7_ANGAN</name>
<reference evidence="1" key="2">
    <citation type="journal article" date="2015" name="Fish Shellfish Immunol.">
        <title>Early steps in the European eel (Anguilla anguilla)-Vibrio vulnificus interaction in the gills: Role of the RtxA13 toxin.</title>
        <authorList>
            <person name="Callol A."/>
            <person name="Pajuelo D."/>
            <person name="Ebbesson L."/>
            <person name="Teles M."/>
            <person name="MacKenzie S."/>
            <person name="Amaro C."/>
        </authorList>
    </citation>
    <scope>NUCLEOTIDE SEQUENCE</scope>
</reference>
<accession>A0A0E9U3M7</accession>
<dbReference type="EMBL" id="GBXM01048240">
    <property type="protein sequence ID" value="JAH60337.1"/>
    <property type="molecule type" value="Transcribed_RNA"/>
</dbReference>
<proteinExistence type="predicted"/>